<evidence type="ECO:0000313" key="1">
    <source>
        <dbReference type="EMBL" id="QDH87113.1"/>
    </source>
</evidence>
<sequence length="52" mass="5616">MTKKKGNKKNKQVVMVVAKPKKQRKGTQRKIRGRGDYVFSRVGSALGGAAGA</sequence>
<gene>
    <name evidence="1" type="ORF">H3BulkLitter161620_000002</name>
</gene>
<reference evidence="1" key="1">
    <citation type="submission" date="2019-05" db="EMBL/GenBank/DDBJ databases">
        <title>Metatranscriptomic reconstruction reveals RNA viruses with the potential to shape carbon cycling in soil.</title>
        <authorList>
            <person name="Starr E.P."/>
            <person name="Nuccio E."/>
            <person name="Pett-Ridge J."/>
            <person name="Banfield J.F."/>
            <person name="Firestone M.K."/>
        </authorList>
    </citation>
    <scope>NUCLEOTIDE SEQUENCE</scope>
    <source>
        <strain evidence="1">H3_Bulk_Litter_16_1620</strain>
    </source>
</reference>
<name>A0A514D0I4_9VIRU</name>
<proteinExistence type="predicted"/>
<dbReference type="EMBL" id="MN033150">
    <property type="protein sequence ID" value="QDH87113.1"/>
    <property type="molecule type" value="Genomic_DNA"/>
</dbReference>
<protein>
    <submittedName>
        <fullName evidence="1">Uncharacterized protein</fullName>
    </submittedName>
</protein>
<organism evidence="1">
    <name type="scientific">Riboviria sp</name>
    <dbReference type="NCBI Taxonomy" id="2585031"/>
    <lineage>
        <taxon>Viruses</taxon>
        <taxon>Riboviria</taxon>
    </lineage>
</organism>
<accession>A0A514D0I4</accession>